<feature type="chain" id="PRO_5035881744" evidence="1">
    <location>
        <begin position="22"/>
        <end position="286"/>
    </location>
</feature>
<comment type="caution">
    <text evidence="2">The sequence shown here is derived from an EMBL/GenBank/DDBJ whole genome shotgun (WGS) entry which is preliminary data.</text>
</comment>
<dbReference type="EMBL" id="WIXP02000004">
    <property type="protein sequence ID" value="KAF6212058.1"/>
    <property type="molecule type" value="Genomic_DNA"/>
</dbReference>
<keyword evidence="3" id="KW-1185">Reference proteome</keyword>
<keyword evidence="1" id="KW-0732">Signal</keyword>
<name>A0A8S9XUZ8_APOLU</name>
<proteinExistence type="predicted"/>
<sequence length="286" mass="30843">MRGCIAAILIVLVASISIVTCNIPFQYHIESPGDPYNVAALREALMHSGVSPDGVILKSIMWKNELFRTAYKATYINGKGQSCYLKWRVGSFFGSHTPAMPICDNLSTGSGYPAPGVVIQGQPVPVVSCCPAIESDQLNGEMRVNAAILIVLAVSISVVQCNMIFQYHIESAGDPYMVAALREALMHSGISPDGVILKSIMWKNELIRTAYKATYINGKGQSCYLKWRVSTFTGSHTPAMPNCDNLSTGSGYPAPQVVIQGGIVPQQVPVVGCCRNPSNPCKRPCE</sequence>
<organism evidence="2 3">
    <name type="scientific">Apolygus lucorum</name>
    <name type="common">Small green plant bug</name>
    <name type="synonym">Lygocoris lucorum</name>
    <dbReference type="NCBI Taxonomy" id="248454"/>
    <lineage>
        <taxon>Eukaryota</taxon>
        <taxon>Metazoa</taxon>
        <taxon>Ecdysozoa</taxon>
        <taxon>Arthropoda</taxon>
        <taxon>Hexapoda</taxon>
        <taxon>Insecta</taxon>
        <taxon>Pterygota</taxon>
        <taxon>Neoptera</taxon>
        <taxon>Paraneoptera</taxon>
        <taxon>Hemiptera</taxon>
        <taxon>Heteroptera</taxon>
        <taxon>Panheteroptera</taxon>
        <taxon>Cimicomorpha</taxon>
        <taxon>Miridae</taxon>
        <taxon>Mirini</taxon>
        <taxon>Apolygus</taxon>
    </lineage>
</organism>
<accession>A0A8S9XUZ8</accession>
<protein>
    <submittedName>
        <fullName evidence="2">Uncharacterized protein</fullName>
    </submittedName>
</protein>
<evidence type="ECO:0000313" key="2">
    <source>
        <dbReference type="EMBL" id="KAF6212058.1"/>
    </source>
</evidence>
<evidence type="ECO:0000256" key="1">
    <source>
        <dbReference type="SAM" id="SignalP"/>
    </source>
</evidence>
<feature type="signal peptide" evidence="1">
    <location>
        <begin position="1"/>
        <end position="21"/>
    </location>
</feature>
<evidence type="ECO:0000313" key="3">
    <source>
        <dbReference type="Proteomes" id="UP000466442"/>
    </source>
</evidence>
<dbReference type="AlphaFoldDB" id="A0A8S9XUZ8"/>
<reference evidence="2" key="1">
    <citation type="journal article" date="2021" name="Mol. Ecol. Resour.">
        <title>Apolygus lucorum genome provides insights into omnivorousness and mesophyll feeding.</title>
        <authorList>
            <person name="Liu Y."/>
            <person name="Liu H."/>
            <person name="Wang H."/>
            <person name="Huang T."/>
            <person name="Liu B."/>
            <person name="Yang B."/>
            <person name="Yin L."/>
            <person name="Li B."/>
            <person name="Zhang Y."/>
            <person name="Zhang S."/>
            <person name="Jiang F."/>
            <person name="Zhang X."/>
            <person name="Ren Y."/>
            <person name="Wang B."/>
            <person name="Wang S."/>
            <person name="Lu Y."/>
            <person name="Wu K."/>
            <person name="Fan W."/>
            <person name="Wang G."/>
        </authorList>
    </citation>
    <scope>NUCLEOTIDE SEQUENCE</scope>
    <source>
        <strain evidence="2">12Hb</strain>
    </source>
</reference>
<dbReference type="Proteomes" id="UP000466442">
    <property type="component" value="Unassembled WGS sequence"/>
</dbReference>
<gene>
    <name evidence="2" type="ORF">GE061_012576</name>
</gene>